<keyword evidence="1" id="KW-0812">Transmembrane</keyword>
<feature type="transmembrane region" description="Helical" evidence="1">
    <location>
        <begin position="61"/>
        <end position="83"/>
    </location>
</feature>
<feature type="transmembrane region" description="Helical" evidence="1">
    <location>
        <begin position="240"/>
        <end position="257"/>
    </location>
</feature>
<dbReference type="PANTHER" id="PTHR43471">
    <property type="entry name" value="ABC TRANSPORTER PERMEASE"/>
    <property type="match status" value="1"/>
</dbReference>
<evidence type="ECO:0000313" key="2">
    <source>
        <dbReference type="EMBL" id="EKD66315.1"/>
    </source>
</evidence>
<sequence>MGLIFIFLTKFMFNIAYNTFKELTRNKILYLILFFGIILIVFSLALASLSLGQTEKIIVDFGLASLEVFGFISVIFIWSQILFREIEWKTIYLILSKPISRYEFILGKFMGFAAILFFVIFFQAVIFFGLALYSQVAFNMLLVYSIVFIYLKLLVLFSIILFLSSFVSSILSIIITILVYIISHSITSIIDMAAFKKNEILVYLWKFLYVVFPNFEALNIKNLVSTPEKIWFNYLAWNTAYALIYLAFILFFTIIIFNKKTFENS</sequence>
<feature type="transmembrane region" description="Helical" evidence="1">
    <location>
        <begin position="141"/>
        <end position="163"/>
    </location>
</feature>
<reference evidence="2" key="1">
    <citation type="journal article" date="2012" name="Science">
        <title>Fermentation, hydrogen, and sulfur metabolism in multiple uncultivated bacterial phyla.</title>
        <authorList>
            <person name="Wrighton K.C."/>
            <person name="Thomas B.C."/>
            <person name="Sharon I."/>
            <person name="Miller C.S."/>
            <person name="Castelle C.J."/>
            <person name="VerBerkmoes N.C."/>
            <person name="Wilkins M.J."/>
            <person name="Hettich R.L."/>
            <person name="Lipton M.S."/>
            <person name="Williams K.H."/>
            <person name="Long P.E."/>
            <person name="Banfield J.F."/>
        </authorList>
    </citation>
    <scope>NUCLEOTIDE SEQUENCE [LARGE SCALE GENOMIC DNA]</scope>
</reference>
<feature type="transmembrane region" description="Helical" evidence="1">
    <location>
        <begin position="202"/>
        <end position="220"/>
    </location>
</feature>
<dbReference type="GO" id="GO:0005886">
    <property type="term" value="C:plasma membrane"/>
    <property type="evidence" value="ECO:0007669"/>
    <property type="project" value="UniProtKB-SubCell"/>
</dbReference>
<dbReference type="PANTHER" id="PTHR43471:SF10">
    <property type="entry name" value="SLL1107 PROTEIN"/>
    <property type="match status" value="1"/>
</dbReference>
<evidence type="ECO:0008006" key="3">
    <source>
        <dbReference type="Google" id="ProtNLM"/>
    </source>
</evidence>
<protein>
    <recommendedName>
        <fullName evidence="3">ABC transporter permease</fullName>
    </recommendedName>
</protein>
<keyword evidence="1" id="KW-0472">Membrane</keyword>
<organism evidence="2">
    <name type="scientific">uncultured bacterium</name>
    <name type="common">gcode 4</name>
    <dbReference type="NCBI Taxonomy" id="1234023"/>
    <lineage>
        <taxon>Bacteria</taxon>
        <taxon>environmental samples</taxon>
    </lineage>
</organism>
<evidence type="ECO:0000256" key="1">
    <source>
        <dbReference type="SAM" id="Phobius"/>
    </source>
</evidence>
<name>K2AE32_9BACT</name>
<comment type="caution">
    <text evidence="2">The sequence shown here is derived from an EMBL/GenBank/DDBJ whole genome shotgun (WGS) entry which is preliminary data.</text>
</comment>
<dbReference type="GO" id="GO:0140359">
    <property type="term" value="F:ABC-type transporter activity"/>
    <property type="evidence" value="ECO:0007669"/>
    <property type="project" value="InterPro"/>
</dbReference>
<dbReference type="Pfam" id="PF12679">
    <property type="entry name" value="ABC2_membrane_2"/>
    <property type="match status" value="1"/>
</dbReference>
<dbReference type="AlphaFoldDB" id="K2AE32"/>
<proteinExistence type="predicted"/>
<feature type="transmembrane region" description="Helical" evidence="1">
    <location>
        <begin position="169"/>
        <end position="190"/>
    </location>
</feature>
<keyword evidence="1" id="KW-1133">Transmembrane helix</keyword>
<feature type="transmembrane region" description="Helical" evidence="1">
    <location>
        <begin position="28"/>
        <end position="49"/>
    </location>
</feature>
<dbReference type="EMBL" id="AMFJ01021637">
    <property type="protein sequence ID" value="EKD66315.1"/>
    <property type="molecule type" value="Genomic_DNA"/>
</dbReference>
<accession>K2AE32</accession>
<gene>
    <name evidence="2" type="ORF">ACD_49C00051G0014</name>
</gene>
<feature type="transmembrane region" description="Helical" evidence="1">
    <location>
        <begin position="109"/>
        <end position="134"/>
    </location>
</feature>